<keyword evidence="2" id="KW-1185">Reference proteome</keyword>
<protein>
    <submittedName>
        <fullName evidence="1">Uncharacterized protein</fullName>
    </submittedName>
</protein>
<accession>A0A1Q2L167</accession>
<gene>
    <name evidence="1" type="ORF">B0X71_14545</name>
</gene>
<evidence type="ECO:0000313" key="2">
    <source>
        <dbReference type="Proteomes" id="UP000188184"/>
    </source>
</evidence>
<dbReference type="AlphaFoldDB" id="A0A1Q2L167"/>
<dbReference type="KEGG" id="pmar:B0X71_14545"/>
<name>A0A1Q2L167_9BACL</name>
<dbReference type="Proteomes" id="UP000188184">
    <property type="component" value="Chromosome"/>
</dbReference>
<evidence type="ECO:0000313" key="1">
    <source>
        <dbReference type="EMBL" id="AQQ54200.1"/>
    </source>
</evidence>
<sequence>MITKPLMDYNLEVYVPVSDWQIVYISAITAMCAMRNSMAEWTWRGRGQAFDNEKQFFLLLLLIKQPEILIQLKKQLFQGASYHLVRHSFRLDILIPQNY</sequence>
<dbReference type="EMBL" id="CP019640">
    <property type="protein sequence ID" value="AQQ54200.1"/>
    <property type="molecule type" value="Genomic_DNA"/>
</dbReference>
<organism evidence="1 2">
    <name type="scientific">Planococcus lenghuensis</name>
    <dbReference type="NCBI Taxonomy" id="2213202"/>
    <lineage>
        <taxon>Bacteria</taxon>
        <taxon>Bacillati</taxon>
        <taxon>Bacillota</taxon>
        <taxon>Bacilli</taxon>
        <taxon>Bacillales</taxon>
        <taxon>Caryophanaceae</taxon>
        <taxon>Planococcus</taxon>
    </lineage>
</organism>
<reference evidence="1 2" key="1">
    <citation type="submission" date="2017-02" db="EMBL/GenBank/DDBJ databases">
        <title>The complete genomic sequence of a novel cold adapted crude oil-degrading bacterium Planococcus qaidamina Y42.</title>
        <authorList>
            <person name="Yang R."/>
        </authorList>
    </citation>
    <scope>NUCLEOTIDE SEQUENCE [LARGE SCALE GENOMIC DNA]</scope>
    <source>
        <strain evidence="1 2">Y42</strain>
    </source>
</reference>
<proteinExistence type="predicted"/>